<dbReference type="Proteomes" id="UP001501310">
    <property type="component" value="Unassembled WGS sequence"/>
</dbReference>
<dbReference type="EMBL" id="BAAAZD010000002">
    <property type="protein sequence ID" value="GAA4004897.1"/>
    <property type="molecule type" value="Genomic_DNA"/>
</dbReference>
<evidence type="ECO:0000256" key="1">
    <source>
        <dbReference type="ARBA" id="ARBA00009589"/>
    </source>
</evidence>
<dbReference type="InterPro" id="IPR023214">
    <property type="entry name" value="HAD_sf"/>
</dbReference>
<name>A0ABP7S0G7_9SPHN</name>
<reference evidence="3" key="1">
    <citation type="journal article" date="2019" name="Int. J. Syst. Evol. Microbiol.">
        <title>The Global Catalogue of Microorganisms (GCM) 10K type strain sequencing project: providing services to taxonomists for standard genome sequencing and annotation.</title>
        <authorList>
            <consortium name="The Broad Institute Genomics Platform"/>
            <consortium name="The Broad Institute Genome Sequencing Center for Infectious Disease"/>
            <person name="Wu L."/>
            <person name="Ma J."/>
        </authorList>
    </citation>
    <scope>NUCLEOTIDE SEQUENCE [LARGE SCALE GENOMIC DNA]</scope>
    <source>
        <strain evidence="3">JCM 16603</strain>
    </source>
</reference>
<dbReference type="InterPro" id="IPR010708">
    <property type="entry name" value="5'(3')-deoxyribonucleotidase"/>
</dbReference>
<accession>A0ABP7S0G7</accession>
<organism evidence="2 3">
    <name type="scientific">Sphingomonas humi</name>
    <dbReference type="NCBI Taxonomy" id="335630"/>
    <lineage>
        <taxon>Bacteria</taxon>
        <taxon>Pseudomonadati</taxon>
        <taxon>Pseudomonadota</taxon>
        <taxon>Alphaproteobacteria</taxon>
        <taxon>Sphingomonadales</taxon>
        <taxon>Sphingomonadaceae</taxon>
        <taxon>Sphingomonas</taxon>
    </lineage>
</organism>
<sequence length="177" mass="19578">MGPSRPDYPDPGPPAVSEPKLFLDCDGVLADFDAGVRDLLGTDARSFEARHGRGEFWKRLARHGDFYASLPKMADADELFDAVRHLEPTILTGLPIGQWAAPQKVRWAAEHFPGVPIITCMARDKHRHMQGADVLVDDSERHLAAWEAAGGIYVLHRSARESIARLAEIYPSVGKRS</sequence>
<evidence type="ECO:0000313" key="3">
    <source>
        <dbReference type="Proteomes" id="UP001501310"/>
    </source>
</evidence>
<comment type="similarity">
    <text evidence="1">Belongs to the 5'(3')-deoxyribonucleotidase family.</text>
</comment>
<gene>
    <name evidence="2" type="ORF">GCM10022211_16280</name>
</gene>
<comment type="caution">
    <text evidence="2">The sequence shown here is derived from an EMBL/GenBank/DDBJ whole genome shotgun (WGS) entry which is preliminary data.</text>
</comment>
<protein>
    <submittedName>
        <fullName evidence="2">Uncharacterized protein</fullName>
    </submittedName>
</protein>
<dbReference type="Gene3D" id="3.40.50.1000">
    <property type="entry name" value="HAD superfamily/HAD-like"/>
    <property type="match status" value="1"/>
</dbReference>
<dbReference type="SUPFAM" id="SSF56784">
    <property type="entry name" value="HAD-like"/>
    <property type="match status" value="1"/>
</dbReference>
<evidence type="ECO:0000313" key="2">
    <source>
        <dbReference type="EMBL" id="GAA4004897.1"/>
    </source>
</evidence>
<proteinExistence type="inferred from homology"/>
<dbReference type="Pfam" id="PF06941">
    <property type="entry name" value="NT5C"/>
    <property type="match status" value="1"/>
</dbReference>
<keyword evidence="3" id="KW-1185">Reference proteome</keyword>
<dbReference type="InterPro" id="IPR036412">
    <property type="entry name" value="HAD-like_sf"/>
</dbReference>